<sequence length="282" mass="32471">MTELNETQLANVDRWYFLSDQLLMGFTFSIFTVAGILFFLKNKSYRYLGLTSIFVIGTLLFLRGKSYYTIGMFPILLAGGSVYIEKIVKDWRLRTLFIILPVLLVLPILPLGVPIFKQDGLVNFFQKLEDKHGLIMGRRFEDGSIHSLPQDYADMLGWEELVMKVTIAFNEIPDKSQALIYAENYGQAGAINIIGKKYDLPSVVSFNESFIYWIPNRLENDIRYFIYVNDELGDDIQALFQTIVHIGEVTNIHAREYGTTVYLCSNPRSSFSLFYKEILDQL</sequence>
<organism evidence="2 3">
    <name type="scientific">Portibacter lacus</name>
    <dbReference type="NCBI Taxonomy" id="1099794"/>
    <lineage>
        <taxon>Bacteria</taxon>
        <taxon>Pseudomonadati</taxon>
        <taxon>Bacteroidota</taxon>
        <taxon>Saprospiria</taxon>
        <taxon>Saprospirales</taxon>
        <taxon>Haliscomenobacteraceae</taxon>
        <taxon>Portibacter</taxon>
    </lineage>
</organism>
<keyword evidence="1" id="KW-1133">Transmembrane helix</keyword>
<feature type="transmembrane region" description="Helical" evidence="1">
    <location>
        <begin position="67"/>
        <end position="84"/>
    </location>
</feature>
<keyword evidence="3" id="KW-1185">Reference proteome</keyword>
<evidence type="ECO:0000313" key="2">
    <source>
        <dbReference type="EMBL" id="GLR16412.1"/>
    </source>
</evidence>
<comment type="caution">
    <text evidence="2">The sequence shown here is derived from an EMBL/GenBank/DDBJ whole genome shotgun (WGS) entry which is preliminary data.</text>
</comment>
<reference evidence="2" key="2">
    <citation type="submission" date="2023-01" db="EMBL/GenBank/DDBJ databases">
        <title>Draft genome sequence of Portibacter lacus strain NBRC 108769.</title>
        <authorList>
            <person name="Sun Q."/>
            <person name="Mori K."/>
        </authorList>
    </citation>
    <scope>NUCLEOTIDE SEQUENCE</scope>
    <source>
        <strain evidence="2">NBRC 108769</strain>
    </source>
</reference>
<reference evidence="2" key="1">
    <citation type="journal article" date="2014" name="Int. J. Syst. Evol. Microbiol.">
        <title>Complete genome sequence of Corynebacterium casei LMG S-19264T (=DSM 44701T), isolated from a smear-ripened cheese.</title>
        <authorList>
            <consortium name="US DOE Joint Genome Institute (JGI-PGF)"/>
            <person name="Walter F."/>
            <person name="Albersmeier A."/>
            <person name="Kalinowski J."/>
            <person name="Ruckert C."/>
        </authorList>
    </citation>
    <scope>NUCLEOTIDE SEQUENCE</scope>
    <source>
        <strain evidence="2">NBRC 108769</strain>
    </source>
</reference>
<feature type="transmembrane region" description="Helical" evidence="1">
    <location>
        <begin position="96"/>
        <end position="116"/>
    </location>
</feature>
<evidence type="ECO:0000313" key="3">
    <source>
        <dbReference type="Proteomes" id="UP001156666"/>
    </source>
</evidence>
<dbReference type="Proteomes" id="UP001156666">
    <property type="component" value="Unassembled WGS sequence"/>
</dbReference>
<evidence type="ECO:0000256" key="1">
    <source>
        <dbReference type="SAM" id="Phobius"/>
    </source>
</evidence>
<keyword evidence="1" id="KW-0472">Membrane</keyword>
<feature type="transmembrane region" description="Helical" evidence="1">
    <location>
        <begin position="22"/>
        <end position="40"/>
    </location>
</feature>
<protein>
    <submittedName>
        <fullName evidence="2">Uncharacterized protein</fullName>
    </submittedName>
</protein>
<proteinExistence type="predicted"/>
<dbReference type="EMBL" id="BSOH01000005">
    <property type="protein sequence ID" value="GLR16412.1"/>
    <property type="molecule type" value="Genomic_DNA"/>
</dbReference>
<dbReference type="AlphaFoldDB" id="A0AA37SMC0"/>
<name>A0AA37SMC0_9BACT</name>
<feature type="transmembrane region" description="Helical" evidence="1">
    <location>
        <begin position="45"/>
        <end position="61"/>
    </location>
</feature>
<gene>
    <name evidence="2" type="ORF">GCM10007940_10270</name>
</gene>
<keyword evidence="1" id="KW-0812">Transmembrane</keyword>
<accession>A0AA37SMC0</accession>